<proteinExistence type="predicted"/>
<accession>A0A3J0N1A2</accession>
<dbReference type="SUPFAM" id="SSF47413">
    <property type="entry name" value="lambda repressor-like DNA-binding domains"/>
    <property type="match status" value="1"/>
</dbReference>
<sequence>MYNTKSSDRGQKLREIRKAEGLTQQQFSDLTGISLSTIKNYERGQYDVGLRVLDAVFELERFEKYMMWLMKGLAKPELGQIAPALSPDGYAHSEANQASIETIKKSRR</sequence>
<dbReference type="Gene3D" id="1.10.260.40">
    <property type="entry name" value="lambda repressor-like DNA-binding domains"/>
    <property type="match status" value="1"/>
</dbReference>
<dbReference type="AlphaFoldDB" id="A0A3J0N1A2"/>
<dbReference type="InterPro" id="IPR001387">
    <property type="entry name" value="Cro/C1-type_HTH"/>
</dbReference>
<dbReference type="SMART" id="SM00530">
    <property type="entry name" value="HTH_XRE"/>
    <property type="match status" value="1"/>
</dbReference>
<dbReference type="Pfam" id="PF01381">
    <property type="entry name" value="HTH_3"/>
    <property type="match status" value="1"/>
</dbReference>
<dbReference type="Proteomes" id="UP000839513">
    <property type="component" value="Unassembled WGS sequence"/>
</dbReference>
<evidence type="ECO:0000313" key="2">
    <source>
        <dbReference type="EMBL" id="MHS97299.1"/>
    </source>
</evidence>
<organism evidence="2">
    <name type="scientific">Salmonella enterica</name>
    <name type="common">Salmonella choleraesuis</name>
    <dbReference type="NCBI Taxonomy" id="28901"/>
    <lineage>
        <taxon>Bacteria</taxon>
        <taxon>Pseudomonadati</taxon>
        <taxon>Pseudomonadota</taxon>
        <taxon>Gammaproteobacteria</taxon>
        <taxon>Enterobacterales</taxon>
        <taxon>Enterobacteriaceae</taxon>
        <taxon>Salmonella</taxon>
    </lineage>
</organism>
<protein>
    <submittedName>
        <fullName evidence="2">XRE family transcriptional regulator</fullName>
    </submittedName>
</protein>
<dbReference type="EMBL" id="RNUA01000011">
    <property type="protein sequence ID" value="MHS97299.1"/>
    <property type="molecule type" value="Genomic_DNA"/>
</dbReference>
<gene>
    <name evidence="2" type="ORF">EEN88_05315</name>
</gene>
<dbReference type="GO" id="GO:0003677">
    <property type="term" value="F:DNA binding"/>
    <property type="evidence" value="ECO:0007669"/>
    <property type="project" value="InterPro"/>
</dbReference>
<comment type="caution">
    <text evidence="2">The sequence shown here is derived from an EMBL/GenBank/DDBJ whole genome shotgun (WGS) entry which is preliminary data.</text>
</comment>
<reference evidence="2" key="1">
    <citation type="submission" date="2018-11" db="EMBL/GenBank/DDBJ databases">
        <authorList>
            <consortium name="PulseNet: The National Subtyping Network for Foodborne Disease Surveillance"/>
            <person name="Tarr C.L."/>
            <person name="Trees E."/>
            <person name="Katz L.S."/>
            <person name="Carleton-Romer H.A."/>
            <person name="Stroika S."/>
            <person name="Kucerova Z."/>
            <person name="Roache K.F."/>
            <person name="Sabol A.L."/>
            <person name="Besser J."/>
            <person name="Gerner-Smidt P."/>
        </authorList>
    </citation>
    <scope>NUCLEOTIDE SEQUENCE [LARGE SCALE GENOMIC DNA]</scope>
    <source>
        <strain evidence="2">PNUSAS059687</strain>
    </source>
</reference>
<feature type="domain" description="HTH cro/C1-type" evidence="1">
    <location>
        <begin position="13"/>
        <end position="53"/>
    </location>
</feature>
<dbReference type="PROSITE" id="PS50943">
    <property type="entry name" value="HTH_CROC1"/>
    <property type="match status" value="1"/>
</dbReference>
<dbReference type="CDD" id="cd00093">
    <property type="entry name" value="HTH_XRE"/>
    <property type="match status" value="1"/>
</dbReference>
<dbReference type="InterPro" id="IPR010982">
    <property type="entry name" value="Lambda_DNA-bd_dom_sf"/>
</dbReference>
<name>A0A3J0N1A2_SALER</name>
<evidence type="ECO:0000259" key="1">
    <source>
        <dbReference type="PROSITE" id="PS50943"/>
    </source>
</evidence>